<dbReference type="Pfam" id="PF07729">
    <property type="entry name" value="FCD"/>
    <property type="match status" value="1"/>
</dbReference>
<evidence type="ECO:0000256" key="4">
    <source>
        <dbReference type="SAM" id="MobiDB-lite"/>
    </source>
</evidence>
<dbReference type="CDD" id="cd07377">
    <property type="entry name" value="WHTH_GntR"/>
    <property type="match status" value="1"/>
</dbReference>
<dbReference type="InterPro" id="IPR036390">
    <property type="entry name" value="WH_DNA-bd_sf"/>
</dbReference>
<dbReference type="RefSeq" id="WP_110329955.1">
    <property type="nucleotide sequence ID" value="NZ_QJJV01000045.1"/>
</dbReference>
<dbReference type="SUPFAM" id="SSF46785">
    <property type="entry name" value="Winged helix' DNA-binding domain"/>
    <property type="match status" value="1"/>
</dbReference>
<dbReference type="InterPro" id="IPR011711">
    <property type="entry name" value="GntR_C"/>
</dbReference>
<keyword evidence="7" id="KW-1185">Reference proteome</keyword>
<feature type="region of interest" description="Disordered" evidence="4">
    <location>
        <begin position="1"/>
        <end position="57"/>
    </location>
</feature>
<feature type="compositionally biased region" description="Basic and acidic residues" evidence="4">
    <location>
        <begin position="30"/>
        <end position="39"/>
    </location>
</feature>
<evidence type="ECO:0000256" key="3">
    <source>
        <dbReference type="ARBA" id="ARBA00023163"/>
    </source>
</evidence>
<dbReference type="EMBL" id="QJJV01000045">
    <property type="protein sequence ID" value="PXX04407.1"/>
    <property type="molecule type" value="Genomic_DNA"/>
</dbReference>
<dbReference type="SMART" id="SM00895">
    <property type="entry name" value="FCD"/>
    <property type="match status" value="1"/>
</dbReference>
<dbReference type="InterPro" id="IPR000524">
    <property type="entry name" value="Tscrpt_reg_HTH_GntR"/>
</dbReference>
<dbReference type="InterPro" id="IPR008920">
    <property type="entry name" value="TF_FadR/GntR_C"/>
</dbReference>
<feature type="compositionally biased region" description="Polar residues" evidence="4">
    <location>
        <begin position="48"/>
        <end position="57"/>
    </location>
</feature>
<organism evidence="6 7">
    <name type="scientific">Paraburkholderia tropica</name>
    <dbReference type="NCBI Taxonomy" id="92647"/>
    <lineage>
        <taxon>Bacteria</taxon>
        <taxon>Pseudomonadati</taxon>
        <taxon>Pseudomonadota</taxon>
        <taxon>Betaproteobacteria</taxon>
        <taxon>Burkholderiales</taxon>
        <taxon>Burkholderiaceae</taxon>
        <taxon>Paraburkholderia</taxon>
    </lineage>
</organism>
<sequence length="262" mass="28893">MDALWLDAPDRHSGRDARERREVGDEDEASVSKDRRDEAQAEWGGGAQTRSSSRSAVTTPLALLRQHSLTDLVRDEIERCIAAGQLEPGAKLVEADWAARLQVSRGPVREAFRALEQAGLVRNEKHRGVFVRRVSGAEAGELAALCTVLEEAACRALAARIDAAQVADLRARLDRMRDTLAHTDDALYAQAREAFRDALVAAAGNAKLHEAYRRAVREWRLSPRDALTDAARERSYARHRAILNALASRDAEEAAALMRAQD</sequence>
<proteinExistence type="predicted"/>
<evidence type="ECO:0000313" key="7">
    <source>
        <dbReference type="Proteomes" id="UP000247515"/>
    </source>
</evidence>
<accession>A0ABX5MEU3</accession>
<feature type="compositionally biased region" description="Basic and acidic residues" evidence="4">
    <location>
        <begin position="8"/>
        <end position="23"/>
    </location>
</feature>
<dbReference type="Proteomes" id="UP000247515">
    <property type="component" value="Unassembled WGS sequence"/>
</dbReference>
<name>A0ABX5MEU3_9BURK</name>
<evidence type="ECO:0000256" key="1">
    <source>
        <dbReference type="ARBA" id="ARBA00023015"/>
    </source>
</evidence>
<keyword evidence="1" id="KW-0805">Transcription regulation</keyword>
<gene>
    <name evidence="6" type="ORF">C7400_14532</name>
</gene>
<dbReference type="Gene3D" id="1.20.120.530">
    <property type="entry name" value="GntR ligand-binding domain-like"/>
    <property type="match status" value="1"/>
</dbReference>
<dbReference type="SMART" id="SM00345">
    <property type="entry name" value="HTH_GNTR"/>
    <property type="match status" value="1"/>
</dbReference>
<dbReference type="PANTHER" id="PTHR43537:SF45">
    <property type="entry name" value="GNTR FAMILY REGULATORY PROTEIN"/>
    <property type="match status" value="1"/>
</dbReference>
<comment type="caution">
    <text evidence="6">The sequence shown here is derived from an EMBL/GenBank/DDBJ whole genome shotgun (WGS) entry which is preliminary data.</text>
</comment>
<dbReference type="InterPro" id="IPR036388">
    <property type="entry name" value="WH-like_DNA-bd_sf"/>
</dbReference>
<evidence type="ECO:0000259" key="5">
    <source>
        <dbReference type="PROSITE" id="PS50949"/>
    </source>
</evidence>
<feature type="domain" description="HTH gntR-type" evidence="5">
    <location>
        <begin position="67"/>
        <end position="134"/>
    </location>
</feature>
<evidence type="ECO:0000256" key="2">
    <source>
        <dbReference type="ARBA" id="ARBA00023125"/>
    </source>
</evidence>
<evidence type="ECO:0000313" key="6">
    <source>
        <dbReference type="EMBL" id="PXX04407.1"/>
    </source>
</evidence>
<protein>
    <submittedName>
        <fullName evidence="6">GntR family transcriptional regulator</fullName>
    </submittedName>
</protein>
<dbReference type="PROSITE" id="PS50949">
    <property type="entry name" value="HTH_GNTR"/>
    <property type="match status" value="1"/>
</dbReference>
<keyword evidence="2" id="KW-0238">DNA-binding</keyword>
<dbReference type="Gene3D" id="1.10.10.10">
    <property type="entry name" value="Winged helix-like DNA-binding domain superfamily/Winged helix DNA-binding domain"/>
    <property type="match status" value="1"/>
</dbReference>
<keyword evidence="3" id="KW-0804">Transcription</keyword>
<dbReference type="PANTHER" id="PTHR43537">
    <property type="entry name" value="TRANSCRIPTIONAL REGULATOR, GNTR FAMILY"/>
    <property type="match status" value="1"/>
</dbReference>
<reference evidence="6 7" key="1">
    <citation type="submission" date="2018-05" db="EMBL/GenBank/DDBJ databases">
        <title>Genomic Encyclopedia of Type Strains, Phase IV (KMG-V): Genome sequencing to study the core and pangenomes of soil and plant-associated prokaryotes.</title>
        <authorList>
            <person name="Whitman W."/>
        </authorList>
    </citation>
    <scope>NUCLEOTIDE SEQUENCE [LARGE SCALE GENOMIC DNA]</scope>
    <source>
        <strain evidence="6 7">SIr-6563</strain>
    </source>
</reference>
<dbReference type="SUPFAM" id="SSF48008">
    <property type="entry name" value="GntR ligand-binding domain-like"/>
    <property type="match status" value="1"/>
</dbReference>
<dbReference type="Pfam" id="PF00392">
    <property type="entry name" value="GntR"/>
    <property type="match status" value="1"/>
</dbReference>